<feature type="chain" id="PRO_5037575234" evidence="1">
    <location>
        <begin position="18"/>
        <end position="135"/>
    </location>
</feature>
<organism evidence="2 3">
    <name type="scientific">Manduca sexta</name>
    <name type="common">Tobacco hawkmoth</name>
    <name type="synonym">Tobacco hornworm</name>
    <dbReference type="NCBI Taxonomy" id="7130"/>
    <lineage>
        <taxon>Eukaryota</taxon>
        <taxon>Metazoa</taxon>
        <taxon>Ecdysozoa</taxon>
        <taxon>Arthropoda</taxon>
        <taxon>Hexapoda</taxon>
        <taxon>Insecta</taxon>
        <taxon>Pterygota</taxon>
        <taxon>Neoptera</taxon>
        <taxon>Endopterygota</taxon>
        <taxon>Lepidoptera</taxon>
        <taxon>Glossata</taxon>
        <taxon>Ditrysia</taxon>
        <taxon>Bombycoidea</taxon>
        <taxon>Sphingidae</taxon>
        <taxon>Sphinginae</taxon>
        <taxon>Sphingini</taxon>
        <taxon>Manduca</taxon>
    </lineage>
</organism>
<name>A0A921ZPS6_MANSE</name>
<reference evidence="2" key="1">
    <citation type="journal article" date="2016" name="Insect Biochem. Mol. Biol.">
        <title>Multifaceted biological insights from a draft genome sequence of the tobacco hornworm moth, Manduca sexta.</title>
        <authorList>
            <person name="Kanost M.R."/>
            <person name="Arrese E.L."/>
            <person name="Cao X."/>
            <person name="Chen Y.R."/>
            <person name="Chellapilla S."/>
            <person name="Goldsmith M.R."/>
            <person name="Grosse-Wilde E."/>
            <person name="Heckel D.G."/>
            <person name="Herndon N."/>
            <person name="Jiang H."/>
            <person name="Papanicolaou A."/>
            <person name="Qu J."/>
            <person name="Soulages J.L."/>
            <person name="Vogel H."/>
            <person name="Walters J."/>
            <person name="Waterhouse R.M."/>
            <person name="Ahn S.J."/>
            <person name="Almeida F.C."/>
            <person name="An C."/>
            <person name="Aqrawi P."/>
            <person name="Bretschneider A."/>
            <person name="Bryant W.B."/>
            <person name="Bucks S."/>
            <person name="Chao H."/>
            <person name="Chevignon G."/>
            <person name="Christen J.M."/>
            <person name="Clarke D.F."/>
            <person name="Dittmer N.T."/>
            <person name="Ferguson L.C.F."/>
            <person name="Garavelou S."/>
            <person name="Gordon K.H.J."/>
            <person name="Gunaratna R.T."/>
            <person name="Han Y."/>
            <person name="Hauser F."/>
            <person name="He Y."/>
            <person name="Heidel-Fischer H."/>
            <person name="Hirsh A."/>
            <person name="Hu Y."/>
            <person name="Jiang H."/>
            <person name="Kalra D."/>
            <person name="Klinner C."/>
            <person name="Konig C."/>
            <person name="Kovar C."/>
            <person name="Kroll A.R."/>
            <person name="Kuwar S.S."/>
            <person name="Lee S.L."/>
            <person name="Lehman R."/>
            <person name="Li K."/>
            <person name="Li Z."/>
            <person name="Liang H."/>
            <person name="Lovelace S."/>
            <person name="Lu Z."/>
            <person name="Mansfield J.H."/>
            <person name="McCulloch K.J."/>
            <person name="Mathew T."/>
            <person name="Morton B."/>
            <person name="Muzny D.M."/>
            <person name="Neunemann D."/>
            <person name="Ongeri F."/>
            <person name="Pauchet Y."/>
            <person name="Pu L.L."/>
            <person name="Pyrousis I."/>
            <person name="Rao X.J."/>
            <person name="Redding A."/>
            <person name="Roesel C."/>
            <person name="Sanchez-Gracia A."/>
            <person name="Schaack S."/>
            <person name="Shukla A."/>
            <person name="Tetreau G."/>
            <person name="Wang Y."/>
            <person name="Xiong G.H."/>
            <person name="Traut W."/>
            <person name="Walsh T.K."/>
            <person name="Worley K.C."/>
            <person name="Wu D."/>
            <person name="Wu W."/>
            <person name="Wu Y.Q."/>
            <person name="Zhang X."/>
            <person name="Zou Z."/>
            <person name="Zucker H."/>
            <person name="Briscoe A.D."/>
            <person name="Burmester T."/>
            <person name="Clem R.J."/>
            <person name="Feyereisen R."/>
            <person name="Grimmelikhuijzen C.J.P."/>
            <person name="Hamodrakas S.J."/>
            <person name="Hansson B.S."/>
            <person name="Huguet E."/>
            <person name="Jermiin L.S."/>
            <person name="Lan Q."/>
            <person name="Lehman H.K."/>
            <person name="Lorenzen M."/>
            <person name="Merzendorfer H."/>
            <person name="Michalopoulos I."/>
            <person name="Morton D.B."/>
            <person name="Muthukrishnan S."/>
            <person name="Oakeshott J.G."/>
            <person name="Palmer W."/>
            <person name="Park Y."/>
            <person name="Passarelli A.L."/>
            <person name="Rozas J."/>
            <person name="Schwartz L.M."/>
            <person name="Smith W."/>
            <person name="Southgate A."/>
            <person name="Vilcinskas A."/>
            <person name="Vogt R."/>
            <person name="Wang P."/>
            <person name="Werren J."/>
            <person name="Yu X.Q."/>
            <person name="Zhou J.J."/>
            <person name="Brown S.J."/>
            <person name="Scherer S.E."/>
            <person name="Richards S."/>
            <person name="Blissard G.W."/>
        </authorList>
    </citation>
    <scope>NUCLEOTIDE SEQUENCE</scope>
</reference>
<evidence type="ECO:0000256" key="1">
    <source>
        <dbReference type="SAM" id="SignalP"/>
    </source>
</evidence>
<keyword evidence="1" id="KW-0732">Signal</keyword>
<accession>A0A921ZPS6</accession>
<comment type="caution">
    <text evidence="2">The sequence shown here is derived from an EMBL/GenBank/DDBJ whole genome shotgun (WGS) entry which is preliminary data.</text>
</comment>
<keyword evidence="3" id="KW-1185">Reference proteome</keyword>
<dbReference type="OrthoDB" id="7421901at2759"/>
<dbReference type="Proteomes" id="UP000791440">
    <property type="component" value="Unassembled WGS sequence"/>
</dbReference>
<proteinExistence type="predicted"/>
<evidence type="ECO:0000313" key="2">
    <source>
        <dbReference type="EMBL" id="KAG6461863.1"/>
    </source>
</evidence>
<protein>
    <submittedName>
        <fullName evidence="2">Uncharacterized protein</fullName>
    </submittedName>
</protein>
<sequence>MALPVVVLISFLYLANGYQYQTQCLLFNKKCVSFCPRQMHPYHTRCDRNTVSQRTCDSPHIFEIGYTCGWSRCDCNGELVLDEDTGDCITLESCPSKFHKTRKGRRRRRKPRKPYGLSRQLRIHEDDDNVDKMVL</sequence>
<dbReference type="AlphaFoldDB" id="A0A921ZPS6"/>
<reference evidence="2" key="2">
    <citation type="submission" date="2020-12" db="EMBL/GenBank/DDBJ databases">
        <authorList>
            <person name="Kanost M."/>
        </authorList>
    </citation>
    <scope>NUCLEOTIDE SEQUENCE</scope>
</reference>
<evidence type="ECO:0000313" key="3">
    <source>
        <dbReference type="Proteomes" id="UP000791440"/>
    </source>
</evidence>
<dbReference type="EMBL" id="JH668784">
    <property type="protein sequence ID" value="KAG6461863.1"/>
    <property type="molecule type" value="Genomic_DNA"/>
</dbReference>
<feature type="signal peptide" evidence="1">
    <location>
        <begin position="1"/>
        <end position="17"/>
    </location>
</feature>
<gene>
    <name evidence="2" type="ORF">O3G_MSEX012904</name>
</gene>